<proteinExistence type="predicted"/>
<dbReference type="AlphaFoldDB" id="A0A2G5VQ30"/>
<gene>
    <name evidence="2" type="primary">Cnig_chr_I.g3342</name>
    <name evidence="2" type="ORF">B9Z55_003342</name>
</gene>
<evidence type="ECO:0000313" key="2">
    <source>
        <dbReference type="EMBL" id="PIC53790.1"/>
    </source>
</evidence>
<keyword evidence="3" id="KW-1185">Reference proteome</keyword>
<protein>
    <recommendedName>
        <fullName evidence="4">SXP/RAL-2 family protein Ani s 5-like cation-binding domain-containing protein</fullName>
    </recommendedName>
</protein>
<feature type="chain" id="PRO_5013660532" description="SXP/RAL-2 family protein Ani s 5-like cation-binding domain-containing protein" evidence="1">
    <location>
        <begin position="17"/>
        <end position="114"/>
    </location>
</feature>
<accession>A0A2G5VQ30</accession>
<dbReference type="Proteomes" id="UP000230233">
    <property type="component" value="Chromosome I"/>
</dbReference>
<evidence type="ECO:0000313" key="3">
    <source>
        <dbReference type="Proteomes" id="UP000230233"/>
    </source>
</evidence>
<reference evidence="3" key="1">
    <citation type="submission" date="2017-10" db="EMBL/GenBank/DDBJ databases">
        <title>Rapid genome shrinkage in a self-fertile nematode reveals novel sperm competition proteins.</title>
        <authorList>
            <person name="Yin D."/>
            <person name="Schwarz E.M."/>
            <person name="Thomas C.G."/>
            <person name="Felde R.L."/>
            <person name="Korf I.F."/>
            <person name="Cutter A.D."/>
            <person name="Schartner C.M."/>
            <person name="Ralston E.J."/>
            <person name="Meyer B.J."/>
            <person name="Haag E.S."/>
        </authorList>
    </citation>
    <scope>NUCLEOTIDE SEQUENCE [LARGE SCALE GENOMIC DNA]</scope>
    <source>
        <strain evidence="3">JU1422</strain>
    </source>
</reference>
<comment type="caution">
    <text evidence="2">The sequence shown here is derived from an EMBL/GenBank/DDBJ whole genome shotgun (WGS) entry which is preliminary data.</text>
</comment>
<feature type="signal peptide" evidence="1">
    <location>
        <begin position="1"/>
        <end position="16"/>
    </location>
</feature>
<dbReference type="EMBL" id="PDUG01000001">
    <property type="protein sequence ID" value="PIC53790.1"/>
    <property type="molecule type" value="Genomic_DNA"/>
</dbReference>
<evidence type="ECO:0008006" key="4">
    <source>
        <dbReference type="Google" id="ProtNLM"/>
    </source>
</evidence>
<keyword evidence="1" id="KW-0732">Signal</keyword>
<evidence type="ECO:0000256" key="1">
    <source>
        <dbReference type="SAM" id="SignalP"/>
    </source>
</evidence>
<name>A0A2G5VQ30_9PELO</name>
<sequence>MKIILFVFLLLGVVNSMDFINSMDDFNSIDLNVEFHVVANQVLQIFSLEIGKAQKKFSDSLKSVGFDIDAFYYNAGPEVKTFITTAKDKVENLVSDPLKNVFKKLISVVSSLFG</sequence>
<organism evidence="2 3">
    <name type="scientific">Caenorhabditis nigoni</name>
    <dbReference type="NCBI Taxonomy" id="1611254"/>
    <lineage>
        <taxon>Eukaryota</taxon>
        <taxon>Metazoa</taxon>
        <taxon>Ecdysozoa</taxon>
        <taxon>Nematoda</taxon>
        <taxon>Chromadorea</taxon>
        <taxon>Rhabditida</taxon>
        <taxon>Rhabditina</taxon>
        <taxon>Rhabditomorpha</taxon>
        <taxon>Rhabditoidea</taxon>
        <taxon>Rhabditidae</taxon>
        <taxon>Peloderinae</taxon>
        <taxon>Caenorhabditis</taxon>
    </lineage>
</organism>